<evidence type="ECO:0008006" key="12">
    <source>
        <dbReference type="Google" id="ProtNLM"/>
    </source>
</evidence>
<evidence type="ECO:0000256" key="2">
    <source>
        <dbReference type="ARBA" id="ARBA00004922"/>
    </source>
</evidence>
<dbReference type="PANTHER" id="PTHR31646">
    <property type="entry name" value="ALPHA-1,2-MANNOSYLTRANSFERASE MNN2"/>
    <property type="match status" value="1"/>
</dbReference>
<evidence type="ECO:0000256" key="3">
    <source>
        <dbReference type="ARBA" id="ARBA00009105"/>
    </source>
</evidence>
<dbReference type="GO" id="GO:0046354">
    <property type="term" value="P:mannan biosynthetic process"/>
    <property type="evidence" value="ECO:0007669"/>
    <property type="project" value="TreeGrafter"/>
</dbReference>
<keyword evidence="8" id="KW-0333">Golgi apparatus</keyword>
<comment type="pathway">
    <text evidence="2">Protein modification; protein glycosylation.</text>
</comment>
<evidence type="ECO:0000256" key="1">
    <source>
        <dbReference type="ARBA" id="ARBA00004323"/>
    </source>
</evidence>
<comment type="subcellular location">
    <subcellularLocation>
        <location evidence="1">Golgi apparatus membrane</location>
        <topology evidence="1">Single-pass type II membrane protein</topology>
    </subcellularLocation>
</comment>
<keyword evidence="7" id="KW-1133">Transmembrane helix</keyword>
<keyword evidence="9" id="KW-0472">Membrane</keyword>
<keyword evidence="11" id="KW-1185">Reference proteome</keyword>
<comment type="caution">
    <text evidence="10">The sequence shown here is derived from an EMBL/GenBank/DDBJ whole genome shotgun (WGS) entry which is preliminary data.</text>
</comment>
<dbReference type="AlphaFoldDB" id="A0A2B7YKC1"/>
<dbReference type="EMBL" id="PDNA01000032">
    <property type="protein sequence ID" value="PGH21640.1"/>
    <property type="molecule type" value="Genomic_DNA"/>
</dbReference>
<keyword evidence="4" id="KW-0808">Transferase</keyword>
<keyword evidence="6" id="KW-0735">Signal-anchor</keyword>
<gene>
    <name evidence="10" type="ORF">AJ80_03073</name>
</gene>
<keyword evidence="5" id="KW-0812">Transmembrane</keyword>
<dbReference type="OrthoDB" id="4484309at2759"/>
<dbReference type="InterPro" id="IPR029044">
    <property type="entry name" value="Nucleotide-diphossugar_trans"/>
</dbReference>
<name>A0A2B7YKC1_POLH7</name>
<accession>A0A2B7YKC1</accession>
<protein>
    <recommendedName>
        <fullName evidence="12">Alpha-1,2-mannosyltransferase</fullName>
    </recommendedName>
</protein>
<evidence type="ECO:0000256" key="9">
    <source>
        <dbReference type="ARBA" id="ARBA00023136"/>
    </source>
</evidence>
<comment type="similarity">
    <text evidence="3">Belongs to the MNN1/MNT family.</text>
</comment>
<dbReference type="GO" id="GO:0000026">
    <property type="term" value="F:alpha-1,2-mannosyltransferase activity"/>
    <property type="evidence" value="ECO:0007669"/>
    <property type="project" value="TreeGrafter"/>
</dbReference>
<proteinExistence type="inferred from homology"/>
<dbReference type="STRING" id="1447883.A0A2B7YKC1"/>
<dbReference type="InterPro" id="IPR022751">
    <property type="entry name" value="Alpha_mannosyltransferase"/>
</dbReference>
<dbReference type="PANTHER" id="PTHR31646:SF1">
    <property type="entry name" value="ALPHA-1,2-MANNOSYLTRANSFERASE MNN2"/>
    <property type="match status" value="1"/>
</dbReference>
<evidence type="ECO:0000256" key="8">
    <source>
        <dbReference type="ARBA" id="ARBA00023034"/>
    </source>
</evidence>
<dbReference type="GO" id="GO:0000139">
    <property type="term" value="C:Golgi membrane"/>
    <property type="evidence" value="ECO:0007669"/>
    <property type="project" value="UniProtKB-SubCell"/>
</dbReference>
<dbReference type="SUPFAM" id="SSF53448">
    <property type="entry name" value="Nucleotide-diphospho-sugar transferases"/>
    <property type="match status" value="1"/>
</dbReference>
<evidence type="ECO:0000313" key="11">
    <source>
        <dbReference type="Proteomes" id="UP000224634"/>
    </source>
</evidence>
<dbReference type="Pfam" id="PF11051">
    <property type="entry name" value="Mannosyl_trans3"/>
    <property type="match status" value="2"/>
</dbReference>
<dbReference type="Proteomes" id="UP000224634">
    <property type="component" value="Unassembled WGS sequence"/>
</dbReference>
<evidence type="ECO:0000313" key="10">
    <source>
        <dbReference type="EMBL" id="PGH21640.1"/>
    </source>
</evidence>
<evidence type="ECO:0000256" key="4">
    <source>
        <dbReference type="ARBA" id="ARBA00022679"/>
    </source>
</evidence>
<reference evidence="10 11" key="1">
    <citation type="submission" date="2017-10" db="EMBL/GenBank/DDBJ databases">
        <title>Comparative genomics in systemic dimorphic fungi from Ajellomycetaceae.</title>
        <authorList>
            <person name="Munoz J.F."/>
            <person name="Mcewen J.G."/>
            <person name="Clay O.K."/>
            <person name="Cuomo C.A."/>
        </authorList>
    </citation>
    <scope>NUCLEOTIDE SEQUENCE [LARGE SCALE GENOMIC DNA]</scope>
    <source>
        <strain evidence="10 11">UAMH7299</strain>
    </source>
</reference>
<evidence type="ECO:0000256" key="7">
    <source>
        <dbReference type="ARBA" id="ARBA00022989"/>
    </source>
</evidence>
<organism evidence="10 11">
    <name type="scientific">Polytolypa hystricis (strain UAMH7299)</name>
    <dbReference type="NCBI Taxonomy" id="1447883"/>
    <lineage>
        <taxon>Eukaryota</taxon>
        <taxon>Fungi</taxon>
        <taxon>Dikarya</taxon>
        <taxon>Ascomycota</taxon>
        <taxon>Pezizomycotina</taxon>
        <taxon>Eurotiomycetes</taxon>
        <taxon>Eurotiomycetidae</taxon>
        <taxon>Onygenales</taxon>
        <taxon>Onygenales incertae sedis</taxon>
        <taxon>Polytolypa</taxon>
    </lineage>
</organism>
<sequence>MAYSFRFRRRSIPIIVLGLFLLYTFRDSNRFSLTPNVSHPTTEDHGRFWSSFHELLEAAEPKCKSPERIVDHPEAIGFKPDEVHKLTLPEHIKVETEDREVLKKAHSLFMQVLSSVTSPRLAYRKGTRGIVSTAGGSQLPVFVTSLHMIRRTGSKLPVELFVADASEYDEYVCEELFPTLNARCVVLDDILQSSPLREGLKKYQFKIFSLLFSSFEDVMFLDADAFPMSNPDLLFTSEPFKSKGMIIWPDFWQVTFHPSFFEITSQPVPTSFRHSSTESGQFIVSKKTHEQVLLLSTYYNFYGPSHYYPLLSQGHPGEGDKETFVPPALILNKPYYAVSTGPAVFGYDDGNGGWRGGVMMQINPIWDSKLAPGEVYAWTDKPNAPPNSFLTCHANLPKIEPQEAFGENGLVWTADGKPKRMWGSAENMIDRIGIDIEAQLWVELKNTACKLEGNWGPWEGKPRLCGKIKQFIHDMKGH</sequence>
<evidence type="ECO:0000256" key="5">
    <source>
        <dbReference type="ARBA" id="ARBA00022692"/>
    </source>
</evidence>
<evidence type="ECO:0000256" key="6">
    <source>
        <dbReference type="ARBA" id="ARBA00022968"/>
    </source>
</evidence>